<keyword evidence="7 12" id="KW-0863">Zinc-finger</keyword>
<dbReference type="Pfam" id="PF01807">
    <property type="entry name" value="Zn_ribbon_DnaG"/>
    <property type="match status" value="1"/>
</dbReference>
<dbReference type="GO" id="GO:1990077">
    <property type="term" value="C:primosome complex"/>
    <property type="evidence" value="ECO:0007669"/>
    <property type="project" value="UniProtKB-KW"/>
</dbReference>
<keyword evidence="5 12" id="KW-0235">DNA replication</keyword>
<dbReference type="InterPro" id="IPR002694">
    <property type="entry name" value="Znf_CHC2"/>
</dbReference>
<organism evidence="17">
    <name type="scientific">uncultured bacterium</name>
    <name type="common">gcode 4</name>
    <dbReference type="NCBI Taxonomy" id="1234023"/>
    <lineage>
        <taxon>Bacteria</taxon>
        <taxon>environmental samples</taxon>
    </lineage>
</organism>
<comment type="cofactor">
    <cofactor evidence="12 13 14">
        <name>Zn(2+)</name>
        <dbReference type="ChEBI" id="CHEBI:29105"/>
    </cofactor>
    <text evidence="12 13 14">Binds 1 zinc ion per monomer.</text>
</comment>
<feature type="domain" description="Zinc finger CHC2-type" evidence="15">
    <location>
        <begin position="30"/>
        <end position="84"/>
    </location>
</feature>
<dbReference type="SMART" id="SM00400">
    <property type="entry name" value="ZnF_CHCC"/>
    <property type="match status" value="1"/>
</dbReference>
<protein>
    <recommendedName>
        <fullName evidence="12 13">DNA primase</fullName>
        <ecNumber evidence="12">2.7.7.101</ecNumber>
    </recommendedName>
</protein>
<evidence type="ECO:0000256" key="13">
    <source>
        <dbReference type="PIRNR" id="PIRNR002811"/>
    </source>
</evidence>
<keyword evidence="11 12" id="KW-0804">Transcription</keyword>
<dbReference type="InterPro" id="IPR036977">
    <property type="entry name" value="DNA_primase_Znf_CHC2"/>
</dbReference>
<comment type="catalytic activity">
    <reaction evidence="12">
        <text>ssDNA + n NTP = ssDNA/pppN(pN)n-1 hybrid + (n-1) diphosphate.</text>
        <dbReference type="EC" id="2.7.7.101"/>
    </reaction>
</comment>
<dbReference type="InterPro" id="IPR037068">
    <property type="entry name" value="DNA_primase_core_N_sf"/>
</dbReference>
<evidence type="ECO:0000256" key="3">
    <source>
        <dbReference type="ARBA" id="ARBA00022679"/>
    </source>
</evidence>
<keyword evidence="8 12" id="KW-0862">Zinc</keyword>
<evidence type="ECO:0000256" key="12">
    <source>
        <dbReference type="HAMAP-Rule" id="MF_00974"/>
    </source>
</evidence>
<dbReference type="EC" id="2.7.7.101" evidence="12"/>
<evidence type="ECO:0000256" key="2">
    <source>
        <dbReference type="ARBA" id="ARBA00022515"/>
    </source>
</evidence>
<evidence type="ECO:0000256" key="6">
    <source>
        <dbReference type="ARBA" id="ARBA00022723"/>
    </source>
</evidence>
<dbReference type="InterPro" id="IPR006295">
    <property type="entry name" value="DNA_primase_DnaG"/>
</dbReference>
<evidence type="ECO:0000259" key="16">
    <source>
        <dbReference type="SMART" id="SM00493"/>
    </source>
</evidence>
<dbReference type="GO" id="GO:0008270">
    <property type="term" value="F:zinc ion binding"/>
    <property type="evidence" value="ECO:0007669"/>
    <property type="project" value="UniProtKB-UniRule"/>
</dbReference>
<dbReference type="InterPro" id="IPR019475">
    <property type="entry name" value="DNA_primase_DnaB-bd"/>
</dbReference>
<dbReference type="GO" id="GO:0003899">
    <property type="term" value="F:DNA-directed RNA polymerase activity"/>
    <property type="evidence" value="ECO:0007669"/>
    <property type="project" value="UniProtKB-UniRule"/>
</dbReference>
<comment type="similarity">
    <text evidence="12 13">Belongs to the DnaG primase family.</text>
</comment>
<dbReference type="InterPro" id="IPR030846">
    <property type="entry name" value="DnaG_bac"/>
</dbReference>
<feature type="domain" description="Toprim" evidence="16">
    <location>
        <begin position="244"/>
        <end position="315"/>
    </location>
</feature>
<dbReference type="CDD" id="cd03364">
    <property type="entry name" value="TOPRIM_DnaG_primases"/>
    <property type="match status" value="1"/>
</dbReference>
<dbReference type="PIRSF" id="PIRSF002811">
    <property type="entry name" value="DnaG"/>
    <property type="match status" value="1"/>
</dbReference>
<dbReference type="Gene3D" id="3.40.1360.10">
    <property type="match status" value="1"/>
</dbReference>
<dbReference type="AlphaFoldDB" id="K2ADZ2"/>
<comment type="function">
    <text evidence="12 13">RNA polymerase that catalyzes the synthesis of short RNA molecules used as primers for DNA polymerase during DNA replication.</text>
</comment>
<comment type="subunit">
    <text evidence="12">Monomer. Interacts with DnaB.</text>
</comment>
<name>K2ADZ2_9BACT</name>
<evidence type="ECO:0000256" key="14">
    <source>
        <dbReference type="PIRSR" id="PIRSR002811-1"/>
    </source>
</evidence>
<keyword evidence="3 12" id="KW-0808">Transferase</keyword>
<dbReference type="GO" id="GO:0006269">
    <property type="term" value="P:DNA replication, synthesis of primer"/>
    <property type="evidence" value="ECO:0007669"/>
    <property type="project" value="UniProtKB-UniRule"/>
</dbReference>
<dbReference type="GO" id="GO:0000428">
    <property type="term" value="C:DNA-directed RNA polymerase complex"/>
    <property type="evidence" value="ECO:0007669"/>
    <property type="project" value="UniProtKB-KW"/>
</dbReference>
<keyword evidence="10 12" id="KW-0238">DNA-binding</keyword>
<comment type="caution">
    <text evidence="17">The sequence shown here is derived from an EMBL/GenBank/DDBJ whole genome shotgun (WGS) entry which is preliminary data.</text>
</comment>
<keyword evidence="6 12" id="KW-0479">Metal-binding</keyword>
<dbReference type="InterPro" id="IPR006171">
    <property type="entry name" value="TOPRIM_dom"/>
</dbReference>
<keyword evidence="9" id="KW-0460">Magnesium</keyword>
<evidence type="ECO:0000256" key="1">
    <source>
        <dbReference type="ARBA" id="ARBA00022478"/>
    </source>
</evidence>
<feature type="zinc finger region" description="CHC2-type" evidence="12 14">
    <location>
        <begin position="34"/>
        <end position="58"/>
    </location>
</feature>
<dbReference type="SUPFAM" id="SSF57783">
    <property type="entry name" value="Zinc beta-ribbon"/>
    <property type="match status" value="1"/>
</dbReference>
<proteinExistence type="inferred from homology"/>
<dbReference type="GO" id="GO:0003677">
    <property type="term" value="F:DNA binding"/>
    <property type="evidence" value="ECO:0007669"/>
    <property type="project" value="UniProtKB-KW"/>
</dbReference>
<keyword evidence="2 12" id="KW-0639">Primosome</keyword>
<dbReference type="EMBL" id="AMFJ01021641">
    <property type="protein sequence ID" value="EKD66275.1"/>
    <property type="molecule type" value="Genomic_DNA"/>
</dbReference>
<dbReference type="InterPro" id="IPR013264">
    <property type="entry name" value="DNAG_N"/>
</dbReference>
<evidence type="ECO:0000256" key="10">
    <source>
        <dbReference type="ARBA" id="ARBA00023125"/>
    </source>
</evidence>
<dbReference type="HAMAP" id="MF_00974">
    <property type="entry name" value="DNA_primase_DnaG"/>
    <property type="match status" value="1"/>
</dbReference>
<evidence type="ECO:0000256" key="4">
    <source>
        <dbReference type="ARBA" id="ARBA00022695"/>
    </source>
</evidence>
<dbReference type="Pfam" id="PF10410">
    <property type="entry name" value="DnaB_bind"/>
    <property type="match status" value="1"/>
</dbReference>
<dbReference type="GO" id="GO:0005737">
    <property type="term" value="C:cytoplasm"/>
    <property type="evidence" value="ECO:0007669"/>
    <property type="project" value="TreeGrafter"/>
</dbReference>
<dbReference type="InterPro" id="IPR034151">
    <property type="entry name" value="TOPRIM_DnaG_bac"/>
</dbReference>
<evidence type="ECO:0000313" key="17">
    <source>
        <dbReference type="EMBL" id="EKD66275.1"/>
    </source>
</evidence>
<dbReference type="PANTHER" id="PTHR30313">
    <property type="entry name" value="DNA PRIMASE"/>
    <property type="match status" value="1"/>
</dbReference>
<evidence type="ECO:0000256" key="5">
    <source>
        <dbReference type="ARBA" id="ARBA00022705"/>
    </source>
</evidence>
<accession>K2ADZ2</accession>
<evidence type="ECO:0000256" key="7">
    <source>
        <dbReference type="ARBA" id="ARBA00022771"/>
    </source>
</evidence>
<dbReference type="SMART" id="SM00493">
    <property type="entry name" value="TOPRIM"/>
    <property type="match status" value="1"/>
</dbReference>
<dbReference type="InterPro" id="IPR050219">
    <property type="entry name" value="DnaG_primase"/>
</dbReference>
<dbReference type="Gene3D" id="3.90.580.10">
    <property type="entry name" value="Zinc finger, CHC2-type domain"/>
    <property type="match status" value="1"/>
</dbReference>
<dbReference type="Pfam" id="PF08275">
    <property type="entry name" value="DNAG_N"/>
    <property type="match status" value="1"/>
</dbReference>
<keyword evidence="1 12" id="KW-0240">DNA-directed RNA polymerase</keyword>
<dbReference type="PANTHER" id="PTHR30313:SF2">
    <property type="entry name" value="DNA PRIMASE"/>
    <property type="match status" value="1"/>
</dbReference>
<dbReference type="SUPFAM" id="SSF56731">
    <property type="entry name" value="DNA primase core"/>
    <property type="match status" value="1"/>
</dbReference>
<evidence type="ECO:0000256" key="8">
    <source>
        <dbReference type="ARBA" id="ARBA00022833"/>
    </source>
</evidence>
<dbReference type="NCBIfam" id="TIGR01391">
    <property type="entry name" value="dnaG"/>
    <property type="match status" value="1"/>
</dbReference>
<dbReference type="Pfam" id="PF13155">
    <property type="entry name" value="Toprim_2"/>
    <property type="match status" value="1"/>
</dbReference>
<dbReference type="Gene3D" id="3.90.980.10">
    <property type="entry name" value="DNA primase, catalytic core, N-terminal domain"/>
    <property type="match status" value="1"/>
</dbReference>
<sequence length="561" mass="66183">MSITREIDEKINIVDLVSRYIAIKKAGVNYKALCPFHNEKTASFVISPVKNIAYCFSCHNWWGPVKFLSEIEKIPYNEALHKLAKEAWVELKTDYYKEQNDNWGDILDLYKITATFYQTELFKPENKSKLDYLLNRWLSLDTIKKFKLGYSDNSKDLFYKMKAAWFKEKDIIESGIFVSNSRDKFFGRIVFPIANYTGNIVAFTGRVLDNSLPKYLNSPATKIFNKSGILFWLDLAKSEISKKWYVIIVEWQMDVISLHQAWYTNTVAISGTALTEDQIKLLKRITKKIYLCLDNDDAWIKAIFQSLDNIANEDLDIYVVDMWNHKDPDELIKSGENFQDYLNNALTQVGFYIKQASKKYDITGIQWKKNLIKDIVKILKKIQSRIEVDLYIRELSKKLDIWTDVIYEELKNTKPIKAKDTVVLDKKWFSLYEQIMGYITLYNYFDLFFEIFKYNTNEIKEDTFSLDLIKLLNLGSSYTENETLDFDKIKTLELFIEEENATLNKEKIKKKFIDIVSLLNKNIYELEKSNLEWEIKKNPLSNDLMQKYIDLLSKAKTMWLR</sequence>
<keyword evidence="4 12" id="KW-0548">Nucleotidyltransferase</keyword>
<comment type="domain">
    <text evidence="12">Contains an N-terminal zinc-binding domain, a central core domain that contains the primase activity, and a C-terminal DnaB-binding domain.</text>
</comment>
<evidence type="ECO:0000256" key="9">
    <source>
        <dbReference type="ARBA" id="ARBA00022842"/>
    </source>
</evidence>
<reference evidence="17" key="1">
    <citation type="journal article" date="2012" name="Science">
        <title>Fermentation, hydrogen, and sulfur metabolism in multiple uncultivated bacterial phyla.</title>
        <authorList>
            <person name="Wrighton K.C."/>
            <person name="Thomas B.C."/>
            <person name="Sharon I."/>
            <person name="Miller C.S."/>
            <person name="Castelle C.J."/>
            <person name="VerBerkmoes N.C."/>
            <person name="Wilkins M.J."/>
            <person name="Hettich R.L."/>
            <person name="Lipton M.S."/>
            <person name="Williams K.H."/>
            <person name="Long P.E."/>
            <person name="Banfield J.F."/>
        </authorList>
    </citation>
    <scope>NUCLEOTIDE SEQUENCE [LARGE SCALE GENOMIC DNA]</scope>
</reference>
<evidence type="ECO:0000256" key="11">
    <source>
        <dbReference type="ARBA" id="ARBA00023163"/>
    </source>
</evidence>
<evidence type="ECO:0000259" key="15">
    <source>
        <dbReference type="SMART" id="SM00400"/>
    </source>
</evidence>
<gene>
    <name evidence="12" type="primary">dnaG</name>
    <name evidence="17" type="ORF">ACD_49C00055G0012</name>
</gene>